<dbReference type="Pfam" id="PF01613">
    <property type="entry name" value="Flavin_Reduct"/>
    <property type="match status" value="1"/>
</dbReference>
<evidence type="ECO:0000313" key="7">
    <source>
        <dbReference type="Proteomes" id="UP000030960"/>
    </source>
</evidence>
<dbReference type="GO" id="GO:0004497">
    <property type="term" value="F:monooxygenase activity"/>
    <property type="evidence" value="ECO:0007669"/>
    <property type="project" value="UniProtKB-KW"/>
</dbReference>
<dbReference type="SUPFAM" id="SSF50475">
    <property type="entry name" value="FMN-binding split barrel"/>
    <property type="match status" value="1"/>
</dbReference>
<keyword evidence="2" id="KW-0285">Flavoprotein</keyword>
<dbReference type="InterPro" id="IPR012349">
    <property type="entry name" value="Split_barrel_FMN-bd"/>
</dbReference>
<dbReference type="GO" id="GO:0010181">
    <property type="term" value="F:FMN binding"/>
    <property type="evidence" value="ECO:0007669"/>
    <property type="project" value="InterPro"/>
</dbReference>
<dbReference type="OrthoDB" id="9783347at2"/>
<accession>A0A0B3S4S8</accession>
<sequence length="205" mass="21825">MEIDPGQNSMRENYKIMTGLVVPRPIAWISTLNESGATNLSPFSAFTFCSHKPPMLAISIGRKGGITLKDTGHNILNSGEFVVNIVNSAALNAMHNSSAIVPPEVSEADALDLEQLPSSTVAPPRIAAAPASLECRLHMAIPLGEERNVLVIGEVLRFHIRDDLISDGKVETRALDPVARLGGPNYAGLGEVIRMPGATLPNGRS</sequence>
<dbReference type="InterPro" id="IPR002563">
    <property type="entry name" value="Flavin_Rdtase-like_dom"/>
</dbReference>
<evidence type="ECO:0000259" key="5">
    <source>
        <dbReference type="SMART" id="SM00903"/>
    </source>
</evidence>
<keyword evidence="6" id="KW-0503">Monooxygenase</keyword>
<dbReference type="EMBL" id="JSUQ01000016">
    <property type="protein sequence ID" value="KHQ51701.1"/>
    <property type="molecule type" value="Genomic_DNA"/>
</dbReference>
<evidence type="ECO:0000256" key="3">
    <source>
        <dbReference type="ARBA" id="ARBA00022643"/>
    </source>
</evidence>
<proteinExistence type="inferred from homology"/>
<evidence type="ECO:0000256" key="4">
    <source>
        <dbReference type="ARBA" id="ARBA00038054"/>
    </source>
</evidence>
<dbReference type="RefSeq" id="WP_043144507.1">
    <property type="nucleotide sequence ID" value="NZ_JSUQ01000016.1"/>
</dbReference>
<comment type="caution">
    <text evidence="6">The sequence shown here is derived from an EMBL/GenBank/DDBJ whole genome shotgun (WGS) entry which is preliminary data.</text>
</comment>
<evidence type="ECO:0000256" key="2">
    <source>
        <dbReference type="ARBA" id="ARBA00022630"/>
    </source>
</evidence>
<reference evidence="6 7" key="1">
    <citation type="submission" date="2014-10" db="EMBL/GenBank/DDBJ databases">
        <title>Genome sequence of Ponticoccus sp. strain UMTAT08 isolated from clonal culture of toxic dinoflagellate Alexandrium tamiyavanichii.</title>
        <authorList>
            <person name="Gan H.Y."/>
            <person name="Muhd D.-D."/>
            <person name="Mohd Noor M.E."/>
            <person name="Yeong Y.S."/>
            <person name="Usup G."/>
        </authorList>
    </citation>
    <scope>NUCLEOTIDE SEQUENCE [LARGE SCALE GENOMIC DNA]</scope>
    <source>
        <strain evidence="6 7">UMTAT08</strain>
    </source>
</reference>
<evidence type="ECO:0000256" key="1">
    <source>
        <dbReference type="ARBA" id="ARBA00001917"/>
    </source>
</evidence>
<evidence type="ECO:0000313" key="6">
    <source>
        <dbReference type="EMBL" id="KHQ51701.1"/>
    </source>
</evidence>
<dbReference type="PANTHER" id="PTHR33798">
    <property type="entry name" value="FLAVOPROTEIN OXYGENASE"/>
    <property type="match status" value="1"/>
</dbReference>
<keyword evidence="3" id="KW-0288">FMN</keyword>
<dbReference type="GO" id="GO:0016646">
    <property type="term" value="F:oxidoreductase activity, acting on the CH-NH group of donors, NAD or NADP as acceptor"/>
    <property type="evidence" value="ECO:0007669"/>
    <property type="project" value="UniProtKB-ARBA"/>
</dbReference>
<protein>
    <submittedName>
        <fullName evidence="6">Nitrilotriacetate monooxygenase component B</fullName>
    </submittedName>
</protein>
<name>A0A0B3S4S8_9RHOB</name>
<gene>
    <name evidence="6" type="ORF">OA50_03864</name>
</gene>
<keyword evidence="7" id="KW-1185">Reference proteome</keyword>
<dbReference type="Gene3D" id="2.30.110.10">
    <property type="entry name" value="Electron Transport, Fmn-binding Protein, Chain A"/>
    <property type="match status" value="1"/>
</dbReference>
<organism evidence="6 7">
    <name type="scientific">Mameliella alba</name>
    <dbReference type="NCBI Taxonomy" id="561184"/>
    <lineage>
        <taxon>Bacteria</taxon>
        <taxon>Pseudomonadati</taxon>
        <taxon>Pseudomonadota</taxon>
        <taxon>Alphaproteobacteria</taxon>
        <taxon>Rhodobacterales</taxon>
        <taxon>Roseobacteraceae</taxon>
        <taxon>Mameliella</taxon>
    </lineage>
</organism>
<comment type="similarity">
    <text evidence="4">Belongs to the flavoredoxin family.</text>
</comment>
<dbReference type="Proteomes" id="UP000030960">
    <property type="component" value="Unassembled WGS sequence"/>
</dbReference>
<dbReference type="PANTHER" id="PTHR33798:SF5">
    <property type="entry name" value="FLAVIN REDUCTASE LIKE DOMAIN-CONTAINING PROTEIN"/>
    <property type="match status" value="1"/>
</dbReference>
<dbReference type="SMART" id="SM00903">
    <property type="entry name" value="Flavin_Reduct"/>
    <property type="match status" value="1"/>
</dbReference>
<keyword evidence="6" id="KW-0560">Oxidoreductase</keyword>
<feature type="domain" description="Flavin reductase like" evidence="5">
    <location>
        <begin position="19"/>
        <end position="172"/>
    </location>
</feature>
<dbReference type="AlphaFoldDB" id="A0A0B3S4S8"/>
<comment type="cofactor">
    <cofactor evidence="1">
        <name>FMN</name>
        <dbReference type="ChEBI" id="CHEBI:58210"/>
    </cofactor>
</comment>